<dbReference type="STRING" id="394503.Ccel_0883"/>
<dbReference type="Pfam" id="PF01522">
    <property type="entry name" value="Polysacc_deac_1"/>
    <property type="match status" value="1"/>
</dbReference>
<dbReference type="SUPFAM" id="SSF88713">
    <property type="entry name" value="Glycoside hydrolase/deacetylase"/>
    <property type="match status" value="1"/>
</dbReference>
<dbReference type="Proteomes" id="UP000001349">
    <property type="component" value="Chromosome"/>
</dbReference>
<dbReference type="RefSeq" id="WP_015924415.1">
    <property type="nucleotide sequence ID" value="NC_011898.1"/>
</dbReference>
<dbReference type="GO" id="GO:0016810">
    <property type="term" value="F:hydrolase activity, acting on carbon-nitrogen (but not peptide) bonds"/>
    <property type="evidence" value="ECO:0007669"/>
    <property type="project" value="InterPro"/>
</dbReference>
<dbReference type="GO" id="GO:0005975">
    <property type="term" value="P:carbohydrate metabolic process"/>
    <property type="evidence" value="ECO:0007669"/>
    <property type="project" value="InterPro"/>
</dbReference>
<dbReference type="GO" id="GO:0005576">
    <property type="term" value="C:extracellular region"/>
    <property type="evidence" value="ECO:0007669"/>
    <property type="project" value="UniProtKB-SubCell"/>
</dbReference>
<evidence type="ECO:0000256" key="3">
    <source>
        <dbReference type="SAM" id="Phobius"/>
    </source>
</evidence>
<proteinExistence type="predicted"/>
<dbReference type="PANTHER" id="PTHR34216">
    <property type="match status" value="1"/>
</dbReference>
<dbReference type="EMBL" id="CP001348">
    <property type="protein sequence ID" value="ACL75255.1"/>
    <property type="molecule type" value="Genomic_DNA"/>
</dbReference>
<comment type="subcellular location">
    <subcellularLocation>
        <location evidence="1">Secreted</location>
    </subcellularLocation>
</comment>
<keyword evidence="3" id="KW-1133">Transmembrane helix</keyword>
<evidence type="ECO:0000313" key="6">
    <source>
        <dbReference type="Proteomes" id="UP000001349"/>
    </source>
</evidence>
<dbReference type="InterPro" id="IPR011330">
    <property type="entry name" value="Glyco_hydro/deAcase_b/a-brl"/>
</dbReference>
<dbReference type="eggNOG" id="COG0726">
    <property type="taxonomic scope" value="Bacteria"/>
</dbReference>
<evidence type="ECO:0000256" key="2">
    <source>
        <dbReference type="ARBA" id="ARBA00022729"/>
    </source>
</evidence>
<evidence type="ECO:0000259" key="4">
    <source>
        <dbReference type="PROSITE" id="PS51677"/>
    </source>
</evidence>
<keyword evidence="3" id="KW-0472">Membrane</keyword>
<sequence precursor="true">MSDLFSKKLIKYILLVFTVFFILALPLVLILSATTSVFDDALESLGKENGIKVPIVMYHGTIPKSKDLGKFVITPAELESDIKYLKNHGYTSITMTDLINYVYNDTELPVKPVMLTFDDGYYNNYIYATPILENYNMKAVISVVGEFTEASTKIPENNVQYSYVTWEQIKNMNDSGIYEIQNHTYNLHKYGKKRFGAKKNKSESIEAYKNLLNSDVGLLQQKLKESAGIEPNTFTYPFGYMCSDSVPILKEMGFKATLSCSEGVNIINRNKKDVLYGLKRKNRPHGISTENFFKKFCP</sequence>
<dbReference type="OrthoDB" id="9778320at2"/>
<evidence type="ECO:0000313" key="5">
    <source>
        <dbReference type="EMBL" id="ACL75255.1"/>
    </source>
</evidence>
<dbReference type="HOGENOM" id="CLU_030024_2_2_9"/>
<feature type="transmembrane region" description="Helical" evidence="3">
    <location>
        <begin position="12"/>
        <end position="33"/>
    </location>
</feature>
<gene>
    <name evidence="5" type="ordered locus">Ccel_0883</name>
</gene>
<dbReference type="Gene3D" id="3.20.20.370">
    <property type="entry name" value="Glycoside hydrolase/deacetylase"/>
    <property type="match status" value="1"/>
</dbReference>
<dbReference type="PANTHER" id="PTHR34216:SF3">
    <property type="entry name" value="POLY-BETA-1,6-N-ACETYL-D-GLUCOSAMINE N-DEACETYLASE"/>
    <property type="match status" value="1"/>
</dbReference>
<keyword evidence="6" id="KW-1185">Reference proteome</keyword>
<keyword evidence="3" id="KW-0812">Transmembrane</keyword>
<keyword evidence="2" id="KW-0732">Signal</keyword>
<organism evidence="5 6">
    <name type="scientific">Ruminiclostridium cellulolyticum (strain ATCC 35319 / DSM 5812 / JCM 6584 / H10)</name>
    <name type="common">Clostridium cellulolyticum</name>
    <dbReference type="NCBI Taxonomy" id="394503"/>
    <lineage>
        <taxon>Bacteria</taxon>
        <taxon>Bacillati</taxon>
        <taxon>Bacillota</taxon>
        <taxon>Clostridia</taxon>
        <taxon>Eubacteriales</taxon>
        <taxon>Oscillospiraceae</taxon>
        <taxon>Ruminiclostridium</taxon>
    </lineage>
</organism>
<feature type="domain" description="NodB homology" evidence="4">
    <location>
        <begin position="111"/>
        <end position="298"/>
    </location>
</feature>
<dbReference type="InterPro" id="IPR051398">
    <property type="entry name" value="Polysacch_Deacetylase"/>
</dbReference>
<name>B8I8M2_RUMCH</name>
<dbReference type="InterPro" id="IPR002509">
    <property type="entry name" value="NODB_dom"/>
</dbReference>
<accession>B8I8M2</accession>
<evidence type="ECO:0000256" key="1">
    <source>
        <dbReference type="ARBA" id="ARBA00004613"/>
    </source>
</evidence>
<dbReference type="AlphaFoldDB" id="B8I8M2"/>
<reference evidence="5 6" key="1">
    <citation type="submission" date="2009-01" db="EMBL/GenBank/DDBJ databases">
        <title>Complete sequence of Clostridium cellulolyticum H10.</title>
        <authorList>
            <consortium name="US DOE Joint Genome Institute"/>
            <person name="Lucas S."/>
            <person name="Copeland A."/>
            <person name="Lapidus A."/>
            <person name="Glavina del Rio T."/>
            <person name="Dalin E."/>
            <person name="Tice H."/>
            <person name="Bruce D."/>
            <person name="Goodwin L."/>
            <person name="Pitluck S."/>
            <person name="Chertkov O."/>
            <person name="Saunders E."/>
            <person name="Brettin T."/>
            <person name="Detter J.C."/>
            <person name="Han C."/>
            <person name="Larimer F."/>
            <person name="Land M."/>
            <person name="Hauser L."/>
            <person name="Kyrpides N."/>
            <person name="Ivanova N."/>
            <person name="Zhou J."/>
            <person name="Richardson P."/>
        </authorList>
    </citation>
    <scope>NUCLEOTIDE SEQUENCE [LARGE SCALE GENOMIC DNA]</scope>
    <source>
        <strain evidence="6">ATCC 35319 / DSM 5812 / JCM 6584 / H10</strain>
    </source>
</reference>
<protein>
    <submittedName>
        <fullName evidence="5">Polysaccharide deacetylase</fullName>
    </submittedName>
</protein>
<dbReference type="KEGG" id="cce:Ccel_0883"/>
<dbReference type="PROSITE" id="PS51677">
    <property type="entry name" value="NODB"/>
    <property type="match status" value="1"/>
</dbReference>